<dbReference type="EMBL" id="CM026432">
    <property type="protein sequence ID" value="KAG0557850.1"/>
    <property type="molecule type" value="Genomic_DNA"/>
</dbReference>
<gene>
    <name evidence="10" type="ORF">KC19_11G161600</name>
</gene>
<keyword evidence="8" id="KW-0067">ATP-binding</keyword>
<comment type="caution">
    <text evidence="10">The sequence shown here is derived from an EMBL/GenBank/DDBJ whole genome shotgun (WGS) entry which is preliminary data.</text>
</comment>
<accession>A0A8T0GFR8</accession>
<proteinExistence type="inferred from homology"/>
<organism evidence="10 11">
    <name type="scientific">Ceratodon purpureus</name>
    <name type="common">Fire moss</name>
    <name type="synonym">Dicranum purpureum</name>
    <dbReference type="NCBI Taxonomy" id="3225"/>
    <lineage>
        <taxon>Eukaryota</taxon>
        <taxon>Viridiplantae</taxon>
        <taxon>Streptophyta</taxon>
        <taxon>Embryophyta</taxon>
        <taxon>Bryophyta</taxon>
        <taxon>Bryophytina</taxon>
        <taxon>Bryopsida</taxon>
        <taxon>Dicranidae</taxon>
        <taxon>Pseudoditrichales</taxon>
        <taxon>Ditrichaceae</taxon>
        <taxon>Ceratodon</taxon>
    </lineage>
</organism>
<dbReference type="AlphaFoldDB" id="A0A8T0GFR8"/>
<dbReference type="OrthoDB" id="10266567at2759"/>
<dbReference type="GO" id="GO:0016020">
    <property type="term" value="C:membrane"/>
    <property type="evidence" value="ECO:0007669"/>
    <property type="project" value="GOC"/>
</dbReference>
<keyword evidence="5" id="KW-0808">Transferase</keyword>
<keyword evidence="11" id="KW-1185">Reference proteome</keyword>
<keyword evidence="7" id="KW-0418">Kinase</keyword>
<dbReference type="PANTHER" id="PTHR42724">
    <property type="entry name" value="TETRAACYLDISACCHARIDE 4'-KINASE"/>
    <property type="match status" value="1"/>
</dbReference>
<evidence type="ECO:0000313" key="10">
    <source>
        <dbReference type="EMBL" id="KAG0557850.1"/>
    </source>
</evidence>
<evidence type="ECO:0000256" key="8">
    <source>
        <dbReference type="ARBA" id="ARBA00022840"/>
    </source>
</evidence>
<evidence type="ECO:0000256" key="7">
    <source>
        <dbReference type="ARBA" id="ARBA00022777"/>
    </source>
</evidence>
<dbReference type="GO" id="GO:0005524">
    <property type="term" value="F:ATP binding"/>
    <property type="evidence" value="ECO:0007669"/>
    <property type="project" value="UniProtKB-KW"/>
</dbReference>
<reference evidence="10 11" key="1">
    <citation type="submission" date="2020-06" db="EMBL/GenBank/DDBJ databases">
        <title>WGS assembly of Ceratodon purpureus strain R40.</title>
        <authorList>
            <person name="Carey S.B."/>
            <person name="Jenkins J."/>
            <person name="Shu S."/>
            <person name="Lovell J.T."/>
            <person name="Sreedasyam A."/>
            <person name="Maumus F."/>
            <person name="Tiley G.P."/>
            <person name="Fernandez-Pozo N."/>
            <person name="Barry K."/>
            <person name="Chen C."/>
            <person name="Wang M."/>
            <person name="Lipzen A."/>
            <person name="Daum C."/>
            <person name="Saski C.A."/>
            <person name="Payton A.C."/>
            <person name="Mcbreen J.C."/>
            <person name="Conrad R.E."/>
            <person name="Kollar L.M."/>
            <person name="Olsson S."/>
            <person name="Huttunen S."/>
            <person name="Landis J.B."/>
            <person name="Wickett N.J."/>
            <person name="Johnson M.G."/>
            <person name="Rensing S.A."/>
            <person name="Grimwood J."/>
            <person name="Schmutz J."/>
            <person name="Mcdaniel S.F."/>
        </authorList>
    </citation>
    <scope>NUCLEOTIDE SEQUENCE [LARGE SCALE GENOMIC DNA]</scope>
    <source>
        <strain evidence="10 11">R40</strain>
    </source>
</reference>
<evidence type="ECO:0000256" key="6">
    <source>
        <dbReference type="ARBA" id="ARBA00022741"/>
    </source>
</evidence>
<keyword evidence="9" id="KW-0443">Lipid metabolism</keyword>
<keyword evidence="6" id="KW-0547">Nucleotide-binding</keyword>
<evidence type="ECO:0000256" key="1">
    <source>
        <dbReference type="ARBA" id="ARBA00004870"/>
    </source>
</evidence>
<dbReference type="GO" id="GO:0009029">
    <property type="term" value="F:lipid-A 4'-kinase activity"/>
    <property type="evidence" value="ECO:0007669"/>
    <property type="project" value="UniProtKB-EC"/>
</dbReference>
<dbReference type="InterPro" id="IPR003758">
    <property type="entry name" value="LpxK"/>
</dbReference>
<evidence type="ECO:0000256" key="9">
    <source>
        <dbReference type="ARBA" id="ARBA00023098"/>
    </source>
</evidence>
<dbReference type="Pfam" id="PF02606">
    <property type="entry name" value="LpxK"/>
    <property type="match status" value="1"/>
</dbReference>
<protein>
    <recommendedName>
        <fullName evidence="2">tetraacyldisaccharide 4'-kinase</fullName>
        <ecNumber evidence="2">2.7.1.130</ecNumber>
    </recommendedName>
</protein>
<dbReference type="PANTHER" id="PTHR42724:SF1">
    <property type="entry name" value="TETRAACYLDISACCHARIDE 4'-KINASE, MITOCHONDRIAL-RELATED"/>
    <property type="match status" value="1"/>
</dbReference>
<dbReference type="Proteomes" id="UP000822688">
    <property type="component" value="Chromosome 11"/>
</dbReference>
<keyword evidence="4" id="KW-0441">Lipid A biosynthesis</keyword>
<evidence type="ECO:0000256" key="2">
    <source>
        <dbReference type="ARBA" id="ARBA00012071"/>
    </source>
</evidence>
<evidence type="ECO:0000256" key="5">
    <source>
        <dbReference type="ARBA" id="ARBA00022679"/>
    </source>
</evidence>
<comment type="pathway">
    <text evidence="1">Glycolipid biosynthesis; lipid IV(A) biosynthesis; lipid IV(A) from (3R)-3-hydroxytetradecanoyl-[acyl-carrier-protein] and UDP-N-acetyl-alpha-D-glucosamine: step 6/6.</text>
</comment>
<dbReference type="EC" id="2.7.1.130" evidence="2"/>
<name>A0A8T0GFR8_CERPU</name>
<keyword evidence="3" id="KW-0444">Lipid biosynthesis</keyword>
<dbReference type="GO" id="GO:0009245">
    <property type="term" value="P:lipid A biosynthetic process"/>
    <property type="evidence" value="ECO:0007669"/>
    <property type="project" value="UniProtKB-KW"/>
</dbReference>
<evidence type="ECO:0000256" key="3">
    <source>
        <dbReference type="ARBA" id="ARBA00022516"/>
    </source>
</evidence>
<evidence type="ECO:0000313" key="11">
    <source>
        <dbReference type="Proteomes" id="UP000822688"/>
    </source>
</evidence>
<dbReference type="NCBIfam" id="TIGR00682">
    <property type="entry name" value="lpxK"/>
    <property type="match status" value="1"/>
</dbReference>
<dbReference type="HAMAP" id="MF_00409">
    <property type="entry name" value="LpxK"/>
    <property type="match status" value="1"/>
</dbReference>
<sequence>MSGFGERLRKAVVRIAATQESDLRFLPGLERSLVPVLSAASTLYRFGTVVRRLLYHLGILGRTRLPIPVISVGNLTWGGTGKTPMVEYLARHYLAARVCPLILSRGYRGGDEVRLLQKHLQDTPTKFGIGPNRAKVALSILQQRVGERSNWPESITTQKPKDFLRDHGEEIGVAILDDGMQHWTLERDLEIVMINVVSLWGNGRLVPRGPMRESLEALHRAHVVVLHHATLVPDDKVKSIRRNLEPFLKKGSIVLSSHMRPLRFYRHTQPSNSLSETPLLKVKDAVILCVSAVGCPESLDLVLMQEGASHVERLDFSDHHYFKHENLKEIVEVFKQLQLRFPCQRVMLVTTEKDYMRDPAVMAELGNLGDGVFVLQSTLEIIDSFGNDQAFRELLSSVCCQRDVSRMTLSSWSP</sequence>
<evidence type="ECO:0000256" key="4">
    <source>
        <dbReference type="ARBA" id="ARBA00022556"/>
    </source>
</evidence>